<accession>A0A101KTE4</accession>
<gene>
    <name evidence="9" type="ORF">AU467_20130</name>
</gene>
<dbReference type="EMBL" id="LPWA01000103">
    <property type="protein sequence ID" value="KUM26649.1"/>
    <property type="molecule type" value="Genomic_DNA"/>
</dbReference>
<dbReference type="Gene3D" id="3.50.50.60">
    <property type="entry name" value="FAD/NAD(P)-binding domain"/>
    <property type="match status" value="2"/>
</dbReference>
<evidence type="ECO:0000256" key="6">
    <source>
        <dbReference type="ARBA" id="ARBA00023002"/>
    </source>
</evidence>
<keyword evidence="8" id="KW-1133">Transmembrane helix</keyword>
<dbReference type="AlphaFoldDB" id="A0A101KTE4"/>
<evidence type="ECO:0000256" key="4">
    <source>
        <dbReference type="ARBA" id="ARBA00022827"/>
    </source>
</evidence>
<evidence type="ECO:0000313" key="10">
    <source>
        <dbReference type="Proteomes" id="UP000053176"/>
    </source>
</evidence>
<dbReference type="InterPro" id="IPR036188">
    <property type="entry name" value="FAD/NAD-bd_sf"/>
</dbReference>
<dbReference type="InterPro" id="IPR050775">
    <property type="entry name" value="FAD-binding_Monooxygenases"/>
</dbReference>
<evidence type="ECO:0000256" key="1">
    <source>
        <dbReference type="ARBA" id="ARBA00001974"/>
    </source>
</evidence>
<keyword evidence="4" id="KW-0274">FAD</keyword>
<evidence type="ECO:0000256" key="8">
    <source>
        <dbReference type="SAM" id="Phobius"/>
    </source>
</evidence>
<comment type="caution">
    <text evidence="9">The sequence shown here is derived from an EMBL/GenBank/DDBJ whole genome shotgun (WGS) entry which is preliminary data.</text>
</comment>
<comment type="cofactor">
    <cofactor evidence="1">
        <name>FAD</name>
        <dbReference type="ChEBI" id="CHEBI:57692"/>
    </cofactor>
</comment>
<reference evidence="9 10" key="1">
    <citation type="submission" date="2015-12" db="EMBL/GenBank/DDBJ databases">
        <title>Draft genome sequence of Mesorhizobium sp. UFLA 01-765, a multitolerant efficient symbiont and plant-growth promoting strain isolated from Zn-mining soil using Leucaena leucocephala as a trap plant.</title>
        <authorList>
            <person name="Rangel W.M."/>
            <person name="Thijs S."/>
            <person name="Longatti S.M."/>
            <person name="Moreira F.M."/>
            <person name="Weyens N."/>
            <person name="Vangronsveld J."/>
            <person name="Van Hamme J.D."/>
            <person name="Bottos E.M."/>
            <person name="Rineau F."/>
        </authorList>
    </citation>
    <scope>NUCLEOTIDE SEQUENCE [LARGE SCALE GENOMIC DNA]</scope>
    <source>
        <strain evidence="9 10">UFLA 01-765</strain>
    </source>
</reference>
<organism evidence="9 10">
    <name type="scientific">Rhizobium loti</name>
    <name type="common">Mesorhizobium loti</name>
    <dbReference type="NCBI Taxonomy" id="381"/>
    <lineage>
        <taxon>Bacteria</taxon>
        <taxon>Pseudomonadati</taxon>
        <taxon>Pseudomonadota</taxon>
        <taxon>Alphaproteobacteria</taxon>
        <taxon>Hyphomicrobiales</taxon>
        <taxon>Phyllobacteriaceae</taxon>
        <taxon>Mesorhizobium</taxon>
    </lineage>
</organism>
<sequence>MQHSQALGNHADGEAVAYDVVIVGAGFAGMYMLHLARGLGLSAIVLEAAYGVGGTWFWNRYPGARCDVESMQYSYSFSEELQQEWHWSERYASQPEILAYANFVANKFDLLRDIRFNTRVVRAAFQEEDSHWLVSTDAGNRYQAKWCVMATGCLSAAQTPNIPGLDSFKGQIYHTGNWPHEPVDLSGQKVGAIGTGSSGIQVIPELAAQAKHLYVFQRTPNFSIPARNKPMDAEYEHSWKSNYAERRAQARTMPAGILSELGAKSALDVSAEERLKEYERRWALGGTGLTVAFSDLLKNADANETAALFVRGKIRSVVNDQKVAEILTPVDHPIGAKRICADTKYFETFNRDNVTLVDLRSNPIREASSNGILVGSELYEIDSLVLATGFDAMTGALSKIDIVGRQALPLKEKWRDGPNTYLGLMTAGFPNLFIVTGPGSPSVLTNVIVAIEDNVEWIADCIEHLVDIDADYIEAEAAAEKTWMEQVRQAAEGTLYVHAKSWYLGVNIPGKPAVFMPYVGGVPIYQKICEGVAADEYRGFIVAGSFGLRKKRA</sequence>
<dbReference type="PANTHER" id="PTHR43098:SF3">
    <property type="entry name" value="L-ORNITHINE N(5)-MONOOXYGENASE-RELATED"/>
    <property type="match status" value="1"/>
</dbReference>
<comment type="similarity">
    <text evidence="2">Belongs to the FAD-binding monooxygenase family.</text>
</comment>
<dbReference type="PANTHER" id="PTHR43098">
    <property type="entry name" value="L-ORNITHINE N(5)-MONOOXYGENASE-RELATED"/>
    <property type="match status" value="1"/>
</dbReference>
<evidence type="ECO:0000256" key="3">
    <source>
        <dbReference type="ARBA" id="ARBA00022630"/>
    </source>
</evidence>
<evidence type="ECO:0000256" key="2">
    <source>
        <dbReference type="ARBA" id="ARBA00010139"/>
    </source>
</evidence>
<dbReference type="SUPFAM" id="SSF51905">
    <property type="entry name" value="FAD/NAD(P)-binding domain"/>
    <property type="match status" value="2"/>
</dbReference>
<evidence type="ECO:0000313" key="9">
    <source>
        <dbReference type="EMBL" id="KUM26649.1"/>
    </source>
</evidence>
<feature type="transmembrane region" description="Helical" evidence="8">
    <location>
        <begin position="40"/>
        <end position="58"/>
    </location>
</feature>
<dbReference type="Proteomes" id="UP000053176">
    <property type="component" value="Unassembled WGS sequence"/>
</dbReference>
<keyword evidence="3" id="KW-0285">Flavoprotein</keyword>
<dbReference type="Pfam" id="PF13738">
    <property type="entry name" value="Pyr_redox_3"/>
    <property type="match status" value="1"/>
</dbReference>
<protein>
    <submittedName>
        <fullName evidence="9">Cyclohexanone monooxygenase</fullName>
    </submittedName>
</protein>
<keyword evidence="5" id="KW-0521">NADP</keyword>
<evidence type="ECO:0000256" key="7">
    <source>
        <dbReference type="ARBA" id="ARBA00023033"/>
    </source>
</evidence>
<dbReference type="GO" id="GO:0004497">
    <property type="term" value="F:monooxygenase activity"/>
    <property type="evidence" value="ECO:0007669"/>
    <property type="project" value="UniProtKB-KW"/>
</dbReference>
<evidence type="ECO:0000256" key="5">
    <source>
        <dbReference type="ARBA" id="ARBA00022857"/>
    </source>
</evidence>
<keyword evidence="6" id="KW-0560">Oxidoreductase</keyword>
<keyword evidence="8" id="KW-0472">Membrane</keyword>
<keyword evidence="8" id="KW-0812">Transmembrane</keyword>
<feature type="transmembrane region" description="Helical" evidence="8">
    <location>
        <begin position="15"/>
        <end position="33"/>
    </location>
</feature>
<name>A0A101KTE4_RHILI</name>
<proteinExistence type="inferred from homology"/>
<keyword evidence="7 9" id="KW-0503">Monooxygenase</keyword>